<dbReference type="RefSeq" id="WP_143030278.1">
    <property type="nucleotide sequence ID" value="NZ_FNBE01000031.1"/>
</dbReference>
<sequence>MKRTLAAAAAAGAALVLALTACSSPSTAPAAPSGGSSAASGDGSFKAGTKFGYAAPVAAQPGQQQFDTGAKAASASVGWDYTMYDSNINPSTQISNITTMIQRQMNVIGSWTLDPGATVGIYKQAQNAGIPIIGVNSEGDGISATLWQESSTCAPGGPMAQSAALYAKAHPGGQVITVGLDGVPSIDAVVKCFTDAASAAGLTVVSHVSNTTDQAAGAQKLVADLLTRYPDVSGVWAYNDASALGASAAVIAAGKTVYDLSNDGVVVTGSNGDADAVQAVREGRLTGTWDPNNPEAGWLFVKLANEVLNNAAPKNTVLKSTFVTKDTVGQYVPPADRKISFDTLDYTTSN</sequence>
<dbReference type="InterPro" id="IPR025997">
    <property type="entry name" value="SBP_2_dom"/>
</dbReference>
<dbReference type="PANTHER" id="PTHR46847:SF1">
    <property type="entry name" value="D-ALLOSE-BINDING PERIPLASMIC PROTEIN-RELATED"/>
    <property type="match status" value="1"/>
</dbReference>
<keyword evidence="3 4" id="KW-0732">Signal</keyword>
<evidence type="ECO:0000313" key="7">
    <source>
        <dbReference type="Proteomes" id="UP000198967"/>
    </source>
</evidence>
<dbReference type="EMBL" id="FNBE01000031">
    <property type="protein sequence ID" value="SDH65204.1"/>
    <property type="molecule type" value="Genomic_DNA"/>
</dbReference>
<evidence type="ECO:0000259" key="5">
    <source>
        <dbReference type="Pfam" id="PF13407"/>
    </source>
</evidence>
<dbReference type="PANTHER" id="PTHR46847">
    <property type="entry name" value="D-ALLOSE-BINDING PERIPLASMIC PROTEIN-RELATED"/>
    <property type="match status" value="1"/>
</dbReference>
<feature type="domain" description="Periplasmic binding protein" evidence="5">
    <location>
        <begin position="51"/>
        <end position="310"/>
    </location>
</feature>
<dbReference type="Gene3D" id="3.40.50.2300">
    <property type="match status" value="2"/>
</dbReference>
<dbReference type="PROSITE" id="PS51257">
    <property type="entry name" value="PROKAR_LIPOPROTEIN"/>
    <property type="match status" value="1"/>
</dbReference>
<comment type="similarity">
    <text evidence="2">Belongs to the bacterial solute-binding protein 2 family.</text>
</comment>
<reference evidence="6 7" key="1">
    <citation type="submission" date="2016-10" db="EMBL/GenBank/DDBJ databases">
        <authorList>
            <person name="de Groot N.N."/>
        </authorList>
    </citation>
    <scope>NUCLEOTIDE SEQUENCE [LARGE SCALE GENOMIC DNA]</scope>
    <source>
        <strain evidence="6 7">CGMCC 4.3143</strain>
    </source>
</reference>
<dbReference type="SUPFAM" id="SSF53822">
    <property type="entry name" value="Periplasmic binding protein-like I"/>
    <property type="match status" value="1"/>
</dbReference>
<organism evidence="6 7">
    <name type="scientific">Pseudonocardia oroxyli</name>
    <dbReference type="NCBI Taxonomy" id="366584"/>
    <lineage>
        <taxon>Bacteria</taxon>
        <taxon>Bacillati</taxon>
        <taxon>Actinomycetota</taxon>
        <taxon>Actinomycetes</taxon>
        <taxon>Pseudonocardiales</taxon>
        <taxon>Pseudonocardiaceae</taxon>
        <taxon>Pseudonocardia</taxon>
    </lineage>
</organism>
<dbReference type="GO" id="GO:0030313">
    <property type="term" value="C:cell envelope"/>
    <property type="evidence" value="ECO:0007669"/>
    <property type="project" value="UniProtKB-SubCell"/>
</dbReference>
<feature type="chain" id="PRO_5011649514" evidence="4">
    <location>
        <begin position="31"/>
        <end position="350"/>
    </location>
</feature>
<proteinExistence type="inferred from homology"/>
<dbReference type="OrthoDB" id="1957427at2"/>
<dbReference type="GO" id="GO:0030246">
    <property type="term" value="F:carbohydrate binding"/>
    <property type="evidence" value="ECO:0007669"/>
    <property type="project" value="UniProtKB-ARBA"/>
</dbReference>
<dbReference type="STRING" id="366584.SAMN05216377_13111"/>
<keyword evidence="7" id="KW-1185">Reference proteome</keyword>
<evidence type="ECO:0000313" key="6">
    <source>
        <dbReference type="EMBL" id="SDH65204.1"/>
    </source>
</evidence>
<evidence type="ECO:0000256" key="3">
    <source>
        <dbReference type="ARBA" id="ARBA00022729"/>
    </source>
</evidence>
<dbReference type="InterPro" id="IPR028082">
    <property type="entry name" value="Peripla_BP_I"/>
</dbReference>
<dbReference type="Proteomes" id="UP000198967">
    <property type="component" value="Unassembled WGS sequence"/>
</dbReference>
<accession>A0A1G8E5S7</accession>
<evidence type="ECO:0000256" key="4">
    <source>
        <dbReference type="SAM" id="SignalP"/>
    </source>
</evidence>
<gene>
    <name evidence="6" type="ORF">SAMN05216377_13111</name>
</gene>
<dbReference type="Pfam" id="PF13407">
    <property type="entry name" value="Peripla_BP_4"/>
    <property type="match status" value="1"/>
</dbReference>
<comment type="subcellular location">
    <subcellularLocation>
        <location evidence="1">Cell envelope</location>
    </subcellularLocation>
</comment>
<feature type="signal peptide" evidence="4">
    <location>
        <begin position="1"/>
        <end position="30"/>
    </location>
</feature>
<evidence type="ECO:0000256" key="1">
    <source>
        <dbReference type="ARBA" id="ARBA00004196"/>
    </source>
</evidence>
<name>A0A1G8E5S7_PSEOR</name>
<dbReference type="CDD" id="cd01536">
    <property type="entry name" value="PBP1_ABC_sugar_binding-like"/>
    <property type="match status" value="1"/>
</dbReference>
<evidence type="ECO:0000256" key="2">
    <source>
        <dbReference type="ARBA" id="ARBA00007639"/>
    </source>
</evidence>
<protein>
    <submittedName>
        <fullName evidence="6">Ribose transport system substrate-binding protein</fullName>
    </submittedName>
</protein>
<dbReference type="AlphaFoldDB" id="A0A1G8E5S7"/>